<keyword evidence="5" id="KW-1185">Reference proteome</keyword>
<feature type="domain" description="Cystatin" evidence="3">
    <location>
        <begin position="60"/>
        <end position="124"/>
    </location>
</feature>
<sequence>MPHLNLGYSSRHPLGFLSVLLRPCIQRLPAKKIEPEHQIIPEIFFLGASPIADSSRYCPRVVINAHFALEEFNKQKNAQLQFVRVVKAYNQLCSGGGLIHRLLTLETIDADNVIRIYQAIVKEYSTGNPPVQLLLFGLVADNGNGSLLKLIDNRCAGRLGPTDNRRVGQKIIKVQIKRQRYSLEEEILSTLHILPLK</sequence>
<dbReference type="GO" id="GO:0004869">
    <property type="term" value="F:cysteine-type endopeptidase inhibitor activity"/>
    <property type="evidence" value="ECO:0007669"/>
    <property type="project" value="UniProtKB-KW"/>
</dbReference>
<proteinExistence type="predicted"/>
<evidence type="ECO:0000256" key="2">
    <source>
        <dbReference type="ARBA" id="ARBA00022704"/>
    </source>
</evidence>
<organism evidence="4 5">
    <name type="scientific">Rubus argutus</name>
    <name type="common">Southern blackberry</name>
    <dbReference type="NCBI Taxonomy" id="59490"/>
    <lineage>
        <taxon>Eukaryota</taxon>
        <taxon>Viridiplantae</taxon>
        <taxon>Streptophyta</taxon>
        <taxon>Embryophyta</taxon>
        <taxon>Tracheophyta</taxon>
        <taxon>Spermatophyta</taxon>
        <taxon>Magnoliopsida</taxon>
        <taxon>eudicotyledons</taxon>
        <taxon>Gunneridae</taxon>
        <taxon>Pentapetalae</taxon>
        <taxon>rosids</taxon>
        <taxon>fabids</taxon>
        <taxon>Rosales</taxon>
        <taxon>Rosaceae</taxon>
        <taxon>Rosoideae</taxon>
        <taxon>Rosoideae incertae sedis</taxon>
        <taxon>Rubus</taxon>
    </lineage>
</organism>
<keyword evidence="1" id="KW-0646">Protease inhibitor</keyword>
<evidence type="ECO:0000259" key="3">
    <source>
        <dbReference type="Pfam" id="PF16845"/>
    </source>
</evidence>
<protein>
    <recommendedName>
        <fullName evidence="3">Cystatin domain-containing protein</fullName>
    </recommendedName>
</protein>
<evidence type="ECO:0000256" key="1">
    <source>
        <dbReference type="ARBA" id="ARBA00022690"/>
    </source>
</evidence>
<dbReference type="Proteomes" id="UP001457282">
    <property type="component" value="Unassembled WGS sequence"/>
</dbReference>
<evidence type="ECO:0000313" key="4">
    <source>
        <dbReference type="EMBL" id="KAK9941213.1"/>
    </source>
</evidence>
<dbReference type="SUPFAM" id="SSF54403">
    <property type="entry name" value="Cystatin/monellin"/>
    <property type="match status" value="1"/>
</dbReference>
<evidence type="ECO:0000313" key="5">
    <source>
        <dbReference type="Proteomes" id="UP001457282"/>
    </source>
</evidence>
<dbReference type="EMBL" id="JBEDUW010000003">
    <property type="protein sequence ID" value="KAK9941213.1"/>
    <property type="molecule type" value="Genomic_DNA"/>
</dbReference>
<comment type="caution">
    <text evidence="4">The sequence shown here is derived from an EMBL/GenBank/DDBJ whole genome shotgun (WGS) entry which is preliminary data.</text>
</comment>
<keyword evidence="2" id="KW-0789">Thiol protease inhibitor</keyword>
<dbReference type="AlphaFoldDB" id="A0AAW1XWV2"/>
<name>A0AAW1XWV2_RUBAR</name>
<accession>A0AAW1XWV2</accession>
<dbReference type="Pfam" id="PF16845">
    <property type="entry name" value="SQAPI"/>
    <property type="match status" value="1"/>
</dbReference>
<gene>
    <name evidence="4" type="ORF">M0R45_017832</name>
</gene>
<dbReference type="InterPro" id="IPR000010">
    <property type="entry name" value="Cystatin_dom"/>
</dbReference>
<reference evidence="4 5" key="1">
    <citation type="journal article" date="2023" name="G3 (Bethesda)">
        <title>A chromosome-length genome assembly and annotation of blackberry (Rubus argutus, cv. 'Hillquist').</title>
        <authorList>
            <person name="Bruna T."/>
            <person name="Aryal R."/>
            <person name="Dudchenko O."/>
            <person name="Sargent D.J."/>
            <person name="Mead D."/>
            <person name="Buti M."/>
            <person name="Cavallini A."/>
            <person name="Hytonen T."/>
            <person name="Andres J."/>
            <person name="Pham M."/>
            <person name="Weisz D."/>
            <person name="Mascagni F."/>
            <person name="Usai G."/>
            <person name="Natali L."/>
            <person name="Bassil N."/>
            <person name="Fernandez G.E."/>
            <person name="Lomsadze A."/>
            <person name="Armour M."/>
            <person name="Olukolu B."/>
            <person name="Poorten T."/>
            <person name="Britton C."/>
            <person name="Davik J."/>
            <person name="Ashrafi H."/>
            <person name="Aiden E.L."/>
            <person name="Borodovsky M."/>
            <person name="Worthington M."/>
        </authorList>
    </citation>
    <scope>NUCLEOTIDE SEQUENCE [LARGE SCALE GENOMIC DNA]</scope>
    <source>
        <strain evidence="4">PI 553951</strain>
    </source>
</reference>
<dbReference type="InterPro" id="IPR046350">
    <property type="entry name" value="Cystatin_sf"/>
</dbReference>
<dbReference type="Gene3D" id="3.10.450.10">
    <property type="match status" value="1"/>
</dbReference>